<dbReference type="InterPro" id="IPR029039">
    <property type="entry name" value="Flavoprotein-like_sf"/>
</dbReference>
<dbReference type="InterPro" id="IPR001226">
    <property type="entry name" value="Flavodoxin_CS"/>
</dbReference>
<dbReference type="Pfam" id="PF01613">
    <property type="entry name" value="Flavin_Reduct"/>
    <property type="match status" value="1"/>
</dbReference>
<dbReference type="Proteomes" id="UP000662314">
    <property type="component" value="Unassembled WGS sequence"/>
</dbReference>
<dbReference type="CDD" id="cd07709">
    <property type="entry name" value="flavodiiron_proteins_MBL-fold"/>
    <property type="match status" value="1"/>
</dbReference>
<dbReference type="InterPro" id="IPR036866">
    <property type="entry name" value="RibonucZ/Hydroxyglut_hydro"/>
</dbReference>
<dbReference type="PANTHER" id="PTHR32145">
    <property type="entry name" value="DIFLAVIN FLAVOPROTEIN A 2-RELATED"/>
    <property type="match status" value="1"/>
</dbReference>
<dbReference type="GO" id="GO:0016646">
    <property type="term" value="F:oxidoreductase activity, acting on the CH-NH group of donors, NAD or NADP as acceptor"/>
    <property type="evidence" value="ECO:0007669"/>
    <property type="project" value="UniProtKB-ARBA"/>
</dbReference>
<keyword evidence="5" id="KW-0249">Electron transport</keyword>
<protein>
    <submittedName>
        <fullName evidence="9">Diflavin flavoprotein</fullName>
    </submittedName>
</protein>
<dbReference type="Gene3D" id="3.60.15.10">
    <property type="entry name" value="Ribonuclease Z/Hydroxyacylglutathione hydrolase-like"/>
    <property type="match status" value="1"/>
</dbReference>
<evidence type="ECO:0000259" key="8">
    <source>
        <dbReference type="PROSITE" id="PS50902"/>
    </source>
</evidence>
<dbReference type="InterPro" id="IPR051285">
    <property type="entry name" value="NADH_oxidoreductase_modular"/>
</dbReference>
<dbReference type="PROSITE" id="PS00201">
    <property type="entry name" value="FLAVODOXIN"/>
    <property type="match status" value="1"/>
</dbReference>
<dbReference type="InterPro" id="IPR045761">
    <property type="entry name" value="ODP_dom"/>
</dbReference>
<evidence type="ECO:0000256" key="3">
    <source>
        <dbReference type="ARBA" id="ARBA00007121"/>
    </source>
</evidence>
<dbReference type="GO" id="GO:0010181">
    <property type="term" value="F:FMN binding"/>
    <property type="evidence" value="ECO:0007669"/>
    <property type="project" value="InterPro"/>
</dbReference>
<dbReference type="SUPFAM" id="SSF52218">
    <property type="entry name" value="Flavoproteins"/>
    <property type="match status" value="1"/>
</dbReference>
<dbReference type="EMBL" id="JAECZA010000080">
    <property type="protein sequence ID" value="MBH8574697.1"/>
    <property type="molecule type" value="Genomic_DNA"/>
</dbReference>
<dbReference type="SMART" id="SM00849">
    <property type="entry name" value="Lactamase_B"/>
    <property type="match status" value="1"/>
</dbReference>
<dbReference type="Gene3D" id="3.40.50.360">
    <property type="match status" value="1"/>
</dbReference>
<dbReference type="Pfam" id="PF00258">
    <property type="entry name" value="Flavodoxin_1"/>
    <property type="match status" value="1"/>
</dbReference>
<dbReference type="Pfam" id="PF19583">
    <property type="entry name" value="ODP"/>
    <property type="match status" value="1"/>
</dbReference>
<comment type="function">
    <text evidence="7">Mediates electron transfer from NADH to oxygen, reducing it to water. This modular protein has 3 redox cofactors, in other organisms the same activity requires 2 or 3 proteins.</text>
</comment>
<dbReference type="SMART" id="SM00903">
    <property type="entry name" value="Flavin_Reduct"/>
    <property type="match status" value="1"/>
</dbReference>
<feature type="domain" description="Flavodoxin-like" evidence="8">
    <location>
        <begin position="265"/>
        <end position="403"/>
    </location>
</feature>
<dbReference type="InterPro" id="IPR012349">
    <property type="entry name" value="Split_barrel_FMN-bd"/>
</dbReference>
<organism evidence="9 10">
    <name type="scientific">Dendronalium phyllosphericum CENA369</name>
    <dbReference type="NCBI Taxonomy" id="1725256"/>
    <lineage>
        <taxon>Bacteria</taxon>
        <taxon>Bacillati</taxon>
        <taxon>Cyanobacteriota</taxon>
        <taxon>Cyanophyceae</taxon>
        <taxon>Nostocales</taxon>
        <taxon>Nostocaceae</taxon>
        <taxon>Dendronalium</taxon>
        <taxon>Dendronalium phyllosphericum</taxon>
    </lineage>
</organism>
<evidence type="ECO:0000256" key="7">
    <source>
        <dbReference type="ARBA" id="ARBA00025633"/>
    </source>
</evidence>
<keyword evidence="10" id="KW-1185">Reference proteome</keyword>
<dbReference type="RefSeq" id="WP_214433491.1">
    <property type="nucleotide sequence ID" value="NZ_CAWPUQ010000318.1"/>
</dbReference>
<evidence type="ECO:0000256" key="4">
    <source>
        <dbReference type="ARBA" id="ARBA00022448"/>
    </source>
</evidence>
<sequence>MSAATLTPSRKKDVQVAEIGKNTLILRSRTWERLKFEVEYSRQQGTTANSYLIQADKKVLIDPPGESFTEIYLQQLTQHLDINTLDYIVLGHVNPNRTATLKVLLAQAPQVKLVCSRPAANALKTVFPEWESRIQSVRSENTLDLGQGHYLSFITVPTPRWADGLCTYDPATKILYTDKFFGAHICEDTLFDEDWKRLGVERRYYFDCLHAPQAKQVEVALDKLTVLGAKSYAPAHGPVVRYSLSRFTYDYRQWCQAQKSQELSVALLYASAYGNTAILANAIAQGLIQNAVNVELINCELVDPAEITRIIEACDGFIIGSPTLGGHAPTQIQTALGIVLSTAAKTKLAGVFGSYGWSGEAIDLLESKLRDANYRLGFETIRVRFSPTPETIKQCELSGTAFAQTLKKSKKLRTPRQAVTETHVDRTEQAVGRIIGSLCVVTTRDRETHKGILTSWVSQATFNPPGIVIAITKEQNADLMRHPGDKFVLNILKEGRNVRRYFSRQSVLDDNPFANLSTQTASNGCLIVNEALAYLECTVQNQLECGDGYLLYAVVDTGEVLENHGVTALEHRKSGSHY</sequence>
<keyword evidence="6" id="KW-0560">Oxidoreductase</keyword>
<dbReference type="InterPro" id="IPR008254">
    <property type="entry name" value="Flavodoxin/NO_synth"/>
</dbReference>
<evidence type="ECO:0000313" key="10">
    <source>
        <dbReference type="Proteomes" id="UP000662314"/>
    </source>
</evidence>
<comment type="cofactor">
    <cofactor evidence="1">
        <name>Fe cation</name>
        <dbReference type="ChEBI" id="CHEBI:24875"/>
    </cofactor>
</comment>
<dbReference type="SUPFAM" id="SSF50475">
    <property type="entry name" value="FMN-binding split barrel"/>
    <property type="match status" value="1"/>
</dbReference>
<dbReference type="PROSITE" id="PS50902">
    <property type="entry name" value="FLAVODOXIN_LIKE"/>
    <property type="match status" value="1"/>
</dbReference>
<dbReference type="InterPro" id="IPR001279">
    <property type="entry name" value="Metallo-B-lactamas"/>
</dbReference>
<name>A0A8J7IBF0_9NOST</name>
<evidence type="ECO:0000256" key="5">
    <source>
        <dbReference type="ARBA" id="ARBA00022982"/>
    </source>
</evidence>
<keyword evidence="4" id="KW-0813">Transport</keyword>
<dbReference type="AlphaFoldDB" id="A0A8J7IBF0"/>
<evidence type="ECO:0000313" key="9">
    <source>
        <dbReference type="EMBL" id="MBH8574697.1"/>
    </source>
</evidence>
<dbReference type="PANTHER" id="PTHR32145:SF32">
    <property type="entry name" value="DIFLAVIN FLAVOPROTEIN A 4-RELATED"/>
    <property type="match status" value="1"/>
</dbReference>
<evidence type="ECO:0000256" key="1">
    <source>
        <dbReference type="ARBA" id="ARBA00001962"/>
    </source>
</evidence>
<proteinExistence type="inferred from homology"/>
<dbReference type="SUPFAM" id="SSF56281">
    <property type="entry name" value="Metallo-hydrolase/oxidoreductase"/>
    <property type="match status" value="1"/>
</dbReference>
<comment type="similarity">
    <text evidence="2">In the C-terminal section; belongs to the flavodoxin reductase family.</text>
</comment>
<accession>A0A8J7IBF0</accession>
<dbReference type="GO" id="GO:0009055">
    <property type="term" value="F:electron transfer activity"/>
    <property type="evidence" value="ECO:0007669"/>
    <property type="project" value="InterPro"/>
</dbReference>
<comment type="caution">
    <text evidence="9">The sequence shown here is derived from an EMBL/GenBank/DDBJ whole genome shotgun (WGS) entry which is preliminary data.</text>
</comment>
<dbReference type="Gene3D" id="2.30.110.10">
    <property type="entry name" value="Electron Transport, Fmn-binding Protein, Chain A"/>
    <property type="match status" value="1"/>
</dbReference>
<comment type="similarity">
    <text evidence="3">In the N-terminal section; belongs to the zinc metallo-hydrolase group 3 family.</text>
</comment>
<gene>
    <name evidence="9" type="ORF">I8752_17035</name>
</gene>
<reference evidence="9 10" key="1">
    <citation type="journal article" date="2021" name="Int. J. Syst. Evol. Microbiol.">
        <title>Amazonocrinis nigriterrae gen. nov., sp. nov., Atlanticothrix silvestris gen. nov., sp. nov. and Dendronalium phyllosphericum gen. nov., sp. nov., nostocacean cyanobacteria from Brazilian environments.</title>
        <authorList>
            <person name="Alvarenga D.O."/>
            <person name="Andreote A.P.D."/>
            <person name="Branco L.H.Z."/>
            <person name="Delbaje E."/>
            <person name="Cruz R.B."/>
            <person name="Varani A.M."/>
            <person name="Fiore M.F."/>
        </authorList>
    </citation>
    <scope>NUCLEOTIDE SEQUENCE [LARGE SCALE GENOMIC DNA]</scope>
    <source>
        <strain evidence="9 10">CENA369</strain>
    </source>
</reference>
<evidence type="ECO:0000256" key="6">
    <source>
        <dbReference type="ARBA" id="ARBA00023002"/>
    </source>
</evidence>
<dbReference type="InterPro" id="IPR002563">
    <property type="entry name" value="Flavin_Rdtase-like_dom"/>
</dbReference>
<evidence type="ECO:0000256" key="2">
    <source>
        <dbReference type="ARBA" id="ARBA00006098"/>
    </source>
</evidence>